<proteinExistence type="inferred from homology"/>
<reference evidence="5" key="1">
    <citation type="submission" date="2022-11" db="UniProtKB">
        <authorList>
            <consortium name="WormBaseParasite"/>
        </authorList>
    </citation>
    <scope>IDENTIFICATION</scope>
</reference>
<evidence type="ECO:0000256" key="2">
    <source>
        <dbReference type="ARBA" id="ARBA00023186"/>
    </source>
</evidence>
<dbReference type="GO" id="GO:0016887">
    <property type="term" value="F:ATP hydrolysis activity"/>
    <property type="evidence" value="ECO:0007669"/>
    <property type="project" value="InterPro"/>
</dbReference>
<dbReference type="FunFam" id="1.20.120.790:FF:000004">
    <property type="entry name" value="Heat shock protein 75 kDa"/>
    <property type="match status" value="1"/>
</dbReference>
<dbReference type="GO" id="GO:0140662">
    <property type="term" value="F:ATP-dependent protein folding chaperone"/>
    <property type="evidence" value="ECO:0007669"/>
    <property type="project" value="InterPro"/>
</dbReference>
<dbReference type="PANTHER" id="PTHR11528">
    <property type="entry name" value="HEAT SHOCK PROTEIN 90 FAMILY MEMBER"/>
    <property type="match status" value="1"/>
</dbReference>
<dbReference type="SUPFAM" id="SSF54211">
    <property type="entry name" value="Ribosomal protein S5 domain 2-like"/>
    <property type="match status" value="1"/>
</dbReference>
<dbReference type="InterPro" id="IPR001404">
    <property type="entry name" value="Hsp90_fam"/>
</dbReference>
<feature type="compositionally biased region" description="Basic and acidic residues" evidence="3">
    <location>
        <begin position="18"/>
        <end position="36"/>
    </location>
</feature>
<dbReference type="WBParaSite" id="scaffold4006_cov186.g7459">
    <property type="protein sequence ID" value="scaffold4006_cov186.g7459"/>
    <property type="gene ID" value="scaffold4006_cov186.g7459"/>
</dbReference>
<dbReference type="Proteomes" id="UP000887561">
    <property type="component" value="Unplaced"/>
</dbReference>
<evidence type="ECO:0000313" key="5">
    <source>
        <dbReference type="WBParaSite" id="scaffold4006_cov186.g7459"/>
    </source>
</evidence>
<comment type="similarity">
    <text evidence="1">Belongs to the heat shock protein 90 family.</text>
</comment>
<accession>A0A915MGE8</accession>
<dbReference type="GO" id="GO:0051082">
    <property type="term" value="F:unfolded protein binding"/>
    <property type="evidence" value="ECO:0007669"/>
    <property type="project" value="InterPro"/>
</dbReference>
<keyword evidence="4" id="KW-1185">Reference proteome</keyword>
<name>A0A915MGE8_MELJA</name>
<dbReference type="Gene3D" id="1.20.120.790">
    <property type="entry name" value="Heat shock protein 90, C-terminal domain"/>
    <property type="match status" value="1"/>
</dbReference>
<keyword evidence="2" id="KW-0143">Chaperone</keyword>
<protein>
    <submittedName>
        <fullName evidence="5">Uncharacterized protein</fullName>
    </submittedName>
</protein>
<dbReference type="SUPFAM" id="SSF110942">
    <property type="entry name" value="HSP90 C-terminal domain"/>
    <property type="match status" value="1"/>
</dbReference>
<dbReference type="GO" id="GO:0005524">
    <property type="term" value="F:ATP binding"/>
    <property type="evidence" value="ECO:0007669"/>
    <property type="project" value="InterPro"/>
</dbReference>
<dbReference type="Pfam" id="PF00183">
    <property type="entry name" value="HSP90"/>
    <property type="match status" value="1"/>
</dbReference>
<organism evidence="4 5">
    <name type="scientific">Meloidogyne javanica</name>
    <name type="common">Root-knot nematode worm</name>
    <dbReference type="NCBI Taxonomy" id="6303"/>
    <lineage>
        <taxon>Eukaryota</taxon>
        <taxon>Metazoa</taxon>
        <taxon>Ecdysozoa</taxon>
        <taxon>Nematoda</taxon>
        <taxon>Chromadorea</taxon>
        <taxon>Rhabditida</taxon>
        <taxon>Tylenchina</taxon>
        <taxon>Tylenchomorpha</taxon>
        <taxon>Tylenchoidea</taxon>
        <taxon>Meloidogynidae</taxon>
        <taxon>Meloidogyninae</taxon>
        <taxon>Meloidogyne</taxon>
        <taxon>Meloidogyne incognita group</taxon>
    </lineage>
</organism>
<sequence>MRSDWSRKPVDGGWNAKTLDEKRSGPGEKEGRRKNEASPQIEGTREKEEKESEENKWVAKKRKLEEELKTVAEEMEKEKKREEEKKEEEKRKEEEKSMEEEKRREEEEKRKEEEKKKEIEGEKSRKLTLGKRLWELESKAFVHYQELRATRKIWEEIMSKVDEREDIAQLLLFESSNTRSGTSTSLPEYVERMQTDQKCIYYLYAPSRQLAETSPYYEMFDKRFEVLFLTDPADELVFLAMPQFHMKQILSVEQWVKDEGVSKDENKEVTKDPLKKEFLTWLKDSLGSVRVSDVKPNTSQSEHPFMITISSDAGAARHMLRIAQIKEMEHLVYLNPVLHVNFTHPLIQGLQKLYKKEPELALKISEQVYDNALISAGLLKDSSKMVGRLNKILADLLQLNTVKSSIITP</sequence>
<evidence type="ECO:0000313" key="4">
    <source>
        <dbReference type="Proteomes" id="UP000887561"/>
    </source>
</evidence>
<dbReference type="InterPro" id="IPR037196">
    <property type="entry name" value="HSP90_C"/>
</dbReference>
<dbReference type="Gene3D" id="3.40.50.11260">
    <property type="match status" value="1"/>
</dbReference>
<evidence type="ECO:0000256" key="3">
    <source>
        <dbReference type="SAM" id="MobiDB-lite"/>
    </source>
</evidence>
<dbReference type="AlphaFoldDB" id="A0A915MGE8"/>
<feature type="compositionally biased region" description="Basic and acidic residues" evidence="3">
    <location>
        <begin position="1"/>
        <end position="10"/>
    </location>
</feature>
<dbReference type="InterPro" id="IPR020568">
    <property type="entry name" value="Ribosomal_Su5_D2-typ_SF"/>
</dbReference>
<evidence type="ECO:0000256" key="1">
    <source>
        <dbReference type="ARBA" id="ARBA00008239"/>
    </source>
</evidence>
<feature type="region of interest" description="Disordered" evidence="3">
    <location>
        <begin position="1"/>
        <end position="122"/>
    </location>
</feature>
<feature type="compositionally biased region" description="Basic and acidic residues" evidence="3">
    <location>
        <begin position="43"/>
        <end position="122"/>
    </location>
</feature>
<dbReference type="FunFam" id="3.40.50.11260:FF:000004">
    <property type="entry name" value="Heat shock protein 75 mitochondrial"/>
    <property type="match status" value="1"/>
</dbReference>